<feature type="signal peptide" evidence="1">
    <location>
        <begin position="1"/>
        <end position="19"/>
    </location>
</feature>
<dbReference type="RefSeq" id="WP_168038986.1">
    <property type="nucleotide sequence ID" value="NZ_JAATJH010000005.1"/>
</dbReference>
<keyword evidence="4" id="KW-1185">Reference proteome</keyword>
<dbReference type="InterPro" id="IPR000782">
    <property type="entry name" value="FAS1_domain"/>
</dbReference>
<organism evidence="3 4">
    <name type="scientific">Neolewinella antarctica</name>
    <dbReference type="NCBI Taxonomy" id="442734"/>
    <lineage>
        <taxon>Bacteria</taxon>
        <taxon>Pseudomonadati</taxon>
        <taxon>Bacteroidota</taxon>
        <taxon>Saprospiria</taxon>
        <taxon>Saprospirales</taxon>
        <taxon>Lewinellaceae</taxon>
        <taxon>Neolewinella</taxon>
    </lineage>
</organism>
<feature type="domain" description="FAS1" evidence="2">
    <location>
        <begin position="176"/>
        <end position="309"/>
    </location>
</feature>
<comment type="caution">
    <text evidence="3">The sequence shown here is derived from an EMBL/GenBank/DDBJ whole genome shotgun (WGS) entry which is preliminary data.</text>
</comment>
<protein>
    <submittedName>
        <fullName evidence="3">Transforming growth factor-beta-induced protein</fullName>
    </submittedName>
</protein>
<dbReference type="Pfam" id="PF02469">
    <property type="entry name" value="Fasciclin"/>
    <property type="match status" value="2"/>
</dbReference>
<proteinExistence type="predicted"/>
<reference evidence="3 4" key="1">
    <citation type="submission" date="2020-03" db="EMBL/GenBank/DDBJ databases">
        <title>Genomic Encyclopedia of Type Strains, Phase IV (KMG-IV): sequencing the most valuable type-strain genomes for metagenomic binning, comparative biology and taxonomic classification.</title>
        <authorList>
            <person name="Goeker M."/>
        </authorList>
    </citation>
    <scope>NUCLEOTIDE SEQUENCE [LARGE SCALE GENOMIC DNA]</scope>
    <source>
        <strain evidence="3 4">DSM 105096</strain>
    </source>
</reference>
<accession>A0ABX0XG00</accession>
<dbReference type="SMART" id="SM00554">
    <property type="entry name" value="FAS1"/>
    <property type="match status" value="2"/>
</dbReference>
<evidence type="ECO:0000256" key="1">
    <source>
        <dbReference type="SAM" id="SignalP"/>
    </source>
</evidence>
<dbReference type="InterPro" id="IPR036378">
    <property type="entry name" value="FAS1_dom_sf"/>
</dbReference>
<evidence type="ECO:0000259" key="2">
    <source>
        <dbReference type="PROSITE" id="PS50213"/>
    </source>
</evidence>
<dbReference type="PANTHER" id="PTHR10900:SF77">
    <property type="entry name" value="FI19380P1"/>
    <property type="match status" value="1"/>
</dbReference>
<sequence>MFKLSSPLLLAILAIFALGFSSCEDDDDTDAVRPNTISAIVDTNDDFTLLRAALEQTDLDDVLDNVSGNFTVFAPTDAAFAAANIDAAGLAAMDNDTLSNILLYHVLGARVLAADIAAGTSFPTTLNETGPDDAPLSLVLNNANGAVTVNGSTTVTTADVAADNGVIHIIDEVLMAQNIVQIAQDAPGLSTLVSSLGTASLVEALSDDGPFTVFAPTNAAFTAIDSTVATLTVPELTNILTYHVVNGNVRADGIPSTANTLLAGEGLTFGGTGNTTITTTSDPAQNVEISSANNIQGTNGVVHLIPTVLLPTNF</sequence>
<feature type="domain" description="FAS1" evidence="2">
    <location>
        <begin position="34"/>
        <end position="174"/>
    </location>
</feature>
<evidence type="ECO:0000313" key="3">
    <source>
        <dbReference type="EMBL" id="NJC27677.1"/>
    </source>
</evidence>
<dbReference type="PANTHER" id="PTHR10900">
    <property type="entry name" value="PERIOSTIN-RELATED"/>
    <property type="match status" value="1"/>
</dbReference>
<keyword evidence="1" id="KW-0732">Signal</keyword>
<dbReference type="SUPFAM" id="SSF82153">
    <property type="entry name" value="FAS1 domain"/>
    <property type="match status" value="2"/>
</dbReference>
<gene>
    <name evidence="3" type="ORF">GGR27_003194</name>
</gene>
<dbReference type="Gene3D" id="2.30.180.10">
    <property type="entry name" value="FAS1 domain"/>
    <property type="match status" value="2"/>
</dbReference>
<dbReference type="PROSITE" id="PS50213">
    <property type="entry name" value="FAS1"/>
    <property type="match status" value="2"/>
</dbReference>
<name>A0ABX0XG00_9BACT</name>
<dbReference type="InterPro" id="IPR050904">
    <property type="entry name" value="Adhesion/Biosynth-related"/>
</dbReference>
<evidence type="ECO:0000313" key="4">
    <source>
        <dbReference type="Proteomes" id="UP000770785"/>
    </source>
</evidence>
<dbReference type="EMBL" id="JAATJH010000005">
    <property type="protein sequence ID" value="NJC27677.1"/>
    <property type="molecule type" value="Genomic_DNA"/>
</dbReference>
<dbReference type="PROSITE" id="PS51257">
    <property type="entry name" value="PROKAR_LIPOPROTEIN"/>
    <property type="match status" value="1"/>
</dbReference>
<dbReference type="Proteomes" id="UP000770785">
    <property type="component" value="Unassembled WGS sequence"/>
</dbReference>
<feature type="chain" id="PRO_5047072094" evidence="1">
    <location>
        <begin position="20"/>
        <end position="314"/>
    </location>
</feature>